<organism evidence="2 3">
    <name type="scientific">Actinacidiphila acididurans</name>
    <dbReference type="NCBI Taxonomy" id="2784346"/>
    <lineage>
        <taxon>Bacteria</taxon>
        <taxon>Bacillati</taxon>
        <taxon>Actinomycetota</taxon>
        <taxon>Actinomycetes</taxon>
        <taxon>Kitasatosporales</taxon>
        <taxon>Streptomycetaceae</taxon>
        <taxon>Actinacidiphila</taxon>
    </lineage>
</organism>
<gene>
    <name evidence="2" type="ORF">ITX44_29365</name>
</gene>
<sequence length="70" mass="7194">MIRADFVPDWALRDAFTQIGAMMLLLGAGSVGGMALSGEYGTGLPSSRGEGRVRVIPYGVLGAPGRTVAV</sequence>
<evidence type="ECO:0000313" key="3">
    <source>
        <dbReference type="Proteomes" id="UP000749040"/>
    </source>
</evidence>
<comment type="caution">
    <text evidence="2">The sequence shown here is derived from an EMBL/GenBank/DDBJ whole genome shotgun (WGS) entry which is preliminary data.</text>
</comment>
<evidence type="ECO:0000313" key="2">
    <source>
        <dbReference type="EMBL" id="MBM9508590.1"/>
    </source>
</evidence>
<feature type="transmembrane region" description="Helical" evidence="1">
    <location>
        <begin position="15"/>
        <end position="36"/>
    </location>
</feature>
<dbReference type="EMBL" id="JADKYB010000018">
    <property type="protein sequence ID" value="MBM9508590.1"/>
    <property type="molecule type" value="Genomic_DNA"/>
</dbReference>
<reference evidence="2 3" key="1">
    <citation type="submission" date="2021-01" db="EMBL/GenBank/DDBJ databases">
        <title>Streptomyces acididurans sp. nov., isolated from a peat swamp forest soil.</title>
        <authorList>
            <person name="Chantavorakit T."/>
            <person name="Duangmal K."/>
        </authorList>
    </citation>
    <scope>NUCLEOTIDE SEQUENCE [LARGE SCALE GENOMIC DNA]</scope>
    <source>
        <strain evidence="2 3">KK5PA1</strain>
    </source>
</reference>
<accession>A0ABS2TZ37</accession>
<keyword evidence="1" id="KW-0812">Transmembrane</keyword>
<dbReference type="Proteomes" id="UP000749040">
    <property type="component" value="Unassembled WGS sequence"/>
</dbReference>
<dbReference type="RefSeq" id="WP_205360722.1">
    <property type="nucleotide sequence ID" value="NZ_JADKYB010000018.1"/>
</dbReference>
<proteinExistence type="predicted"/>
<evidence type="ECO:0000256" key="1">
    <source>
        <dbReference type="SAM" id="Phobius"/>
    </source>
</evidence>
<protein>
    <submittedName>
        <fullName evidence="2">Uncharacterized protein</fullName>
    </submittedName>
</protein>
<name>A0ABS2TZ37_9ACTN</name>
<keyword evidence="1" id="KW-0472">Membrane</keyword>
<keyword evidence="3" id="KW-1185">Reference proteome</keyword>
<keyword evidence="1" id="KW-1133">Transmembrane helix</keyword>